<proteinExistence type="predicted"/>
<accession>A0A5N4DQE0</accession>
<evidence type="ECO:0000256" key="1">
    <source>
        <dbReference type="SAM" id="MobiDB-lite"/>
    </source>
</evidence>
<comment type="caution">
    <text evidence="2">The sequence shown here is derived from an EMBL/GenBank/DDBJ whole genome shotgun (WGS) entry which is preliminary data.</text>
</comment>
<feature type="region of interest" description="Disordered" evidence="1">
    <location>
        <begin position="41"/>
        <end position="64"/>
    </location>
</feature>
<gene>
    <name evidence="2" type="ORF">Cadr_000012179</name>
</gene>
<keyword evidence="3" id="KW-1185">Reference proteome</keyword>
<evidence type="ECO:0000313" key="2">
    <source>
        <dbReference type="EMBL" id="KAB1273270.1"/>
    </source>
</evidence>
<organism evidence="2 3">
    <name type="scientific">Camelus dromedarius</name>
    <name type="common">Dromedary</name>
    <name type="synonym">Arabian camel</name>
    <dbReference type="NCBI Taxonomy" id="9838"/>
    <lineage>
        <taxon>Eukaryota</taxon>
        <taxon>Metazoa</taxon>
        <taxon>Chordata</taxon>
        <taxon>Craniata</taxon>
        <taxon>Vertebrata</taxon>
        <taxon>Euteleostomi</taxon>
        <taxon>Mammalia</taxon>
        <taxon>Eutheria</taxon>
        <taxon>Laurasiatheria</taxon>
        <taxon>Artiodactyla</taxon>
        <taxon>Tylopoda</taxon>
        <taxon>Camelidae</taxon>
        <taxon>Camelus</taxon>
    </lineage>
</organism>
<reference evidence="2 3" key="1">
    <citation type="journal article" date="2019" name="Mol. Ecol. Resour.">
        <title>Improving Illumina assemblies with Hi-C and long reads: an example with the North African dromedary.</title>
        <authorList>
            <person name="Elbers J.P."/>
            <person name="Rogers M.F."/>
            <person name="Perelman P.L."/>
            <person name="Proskuryakova A.A."/>
            <person name="Serdyukova N.A."/>
            <person name="Johnson W.E."/>
            <person name="Horin P."/>
            <person name="Corander J."/>
            <person name="Murphy D."/>
            <person name="Burger P.A."/>
        </authorList>
    </citation>
    <scope>NUCLEOTIDE SEQUENCE [LARGE SCALE GENOMIC DNA]</scope>
    <source>
        <strain evidence="2">Drom800</strain>
        <tissue evidence="2">Blood</tissue>
    </source>
</reference>
<feature type="compositionally biased region" description="Basic and acidic residues" evidence="1">
    <location>
        <begin position="210"/>
        <end position="224"/>
    </location>
</feature>
<dbReference type="Proteomes" id="UP000299084">
    <property type="component" value="Unassembled WGS sequence"/>
</dbReference>
<name>A0A5N4DQE0_CAMDR</name>
<feature type="region of interest" description="Disordered" evidence="1">
    <location>
        <begin position="188"/>
        <end position="224"/>
    </location>
</feature>
<sequence>MESSLGIRGAVVPLLKDTKVGEAALSQKPVPLPENHLKPPMSPHVKMSPCSGTPWKSTTQQDSLGAAVKRSAELGSNLKAQPRRDPVLTQVKGIVPTRDHLRFRLQLQVQVFLGPSALLTSCLQTWSLLGQGPLFLADWRSPAVPCHVGFPGVAAHVIKVHNPRRQCYQTKRGSARLSCSKASLRTPGCGEGKSSCTREGPAGRSLAAEKGTEHTARRKQEAGW</sequence>
<dbReference type="EMBL" id="JWIN03000009">
    <property type="protein sequence ID" value="KAB1273270.1"/>
    <property type="molecule type" value="Genomic_DNA"/>
</dbReference>
<feature type="compositionally biased region" description="Polar residues" evidence="1">
    <location>
        <begin position="50"/>
        <end position="63"/>
    </location>
</feature>
<protein>
    <submittedName>
        <fullName evidence="2">Uncharacterized protein</fullName>
    </submittedName>
</protein>
<evidence type="ECO:0000313" key="3">
    <source>
        <dbReference type="Proteomes" id="UP000299084"/>
    </source>
</evidence>
<dbReference type="AlphaFoldDB" id="A0A5N4DQE0"/>